<evidence type="ECO:0000256" key="2">
    <source>
        <dbReference type="ARBA" id="ARBA00009765"/>
    </source>
</evidence>
<name>A0A644XVQ7_9ZZZZ</name>
<gene>
    <name evidence="7" type="primary">corA_22</name>
    <name evidence="7" type="ORF">SDC9_64802</name>
</gene>
<dbReference type="InterPro" id="IPR045863">
    <property type="entry name" value="CorA_TM1_TM2"/>
</dbReference>
<evidence type="ECO:0000256" key="5">
    <source>
        <dbReference type="ARBA" id="ARBA00023136"/>
    </source>
</evidence>
<dbReference type="InterPro" id="IPR045861">
    <property type="entry name" value="CorA_cytoplasmic_dom"/>
</dbReference>
<accession>A0A644XVQ7</accession>
<evidence type="ECO:0000256" key="6">
    <source>
        <dbReference type="SAM" id="Phobius"/>
    </source>
</evidence>
<keyword evidence="5 6" id="KW-0472">Membrane</keyword>
<dbReference type="GO" id="GO:0016020">
    <property type="term" value="C:membrane"/>
    <property type="evidence" value="ECO:0007669"/>
    <property type="project" value="UniProtKB-SubCell"/>
</dbReference>
<dbReference type="SUPFAM" id="SSF143865">
    <property type="entry name" value="CorA soluble domain-like"/>
    <property type="match status" value="1"/>
</dbReference>
<evidence type="ECO:0000256" key="4">
    <source>
        <dbReference type="ARBA" id="ARBA00022989"/>
    </source>
</evidence>
<dbReference type="AlphaFoldDB" id="A0A644XVQ7"/>
<dbReference type="PANTHER" id="PTHR47891:SF2">
    <property type="entry name" value="MAGNESIUM AND COBALT TRANSPORTER"/>
    <property type="match status" value="1"/>
</dbReference>
<dbReference type="Gene3D" id="1.20.58.340">
    <property type="entry name" value="Magnesium transport protein CorA, transmembrane region"/>
    <property type="match status" value="1"/>
</dbReference>
<dbReference type="GO" id="GO:0046873">
    <property type="term" value="F:metal ion transmembrane transporter activity"/>
    <property type="evidence" value="ECO:0007669"/>
    <property type="project" value="InterPro"/>
</dbReference>
<proteinExistence type="inferred from homology"/>
<evidence type="ECO:0000256" key="1">
    <source>
        <dbReference type="ARBA" id="ARBA00004141"/>
    </source>
</evidence>
<reference evidence="7" key="1">
    <citation type="submission" date="2019-08" db="EMBL/GenBank/DDBJ databases">
        <authorList>
            <person name="Kucharzyk K."/>
            <person name="Murdoch R.W."/>
            <person name="Higgins S."/>
            <person name="Loffler F."/>
        </authorList>
    </citation>
    <scope>NUCLEOTIDE SEQUENCE</scope>
</reference>
<comment type="caution">
    <text evidence="7">The sequence shown here is derived from an EMBL/GenBank/DDBJ whole genome shotgun (WGS) entry which is preliminary data.</text>
</comment>
<dbReference type="InterPro" id="IPR002523">
    <property type="entry name" value="MgTranspt_CorA/ZnTranspt_ZntB"/>
</dbReference>
<comment type="similarity">
    <text evidence="2">Belongs to the CorA metal ion transporter (MIT) (TC 1.A.35) family.</text>
</comment>
<feature type="transmembrane region" description="Helical" evidence="6">
    <location>
        <begin position="296"/>
        <end position="314"/>
    </location>
</feature>
<dbReference type="EMBL" id="VSSQ01002975">
    <property type="protein sequence ID" value="MPM18393.1"/>
    <property type="molecule type" value="Genomic_DNA"/>
</dbReference>
<dbReference type="InterPro" id="IPR047199">
    <property type="entry name" value="CorA-like"/>
</dbReference>
<evidence type="ECO:0000256" key="3">
    <source>
        <dbReference type="ARBA" id="ARBA00022692"/>
    </source>
</evidence>
<evidence type="ECO:0000313" key="7">
    <source>
        <dbReference type="EMBL" id="MPM18393.1"/>
    </source>
</evidence>
<dbReference type="Pfam" id="PF01544">
    <property type="entry name" value="CorA"/>
    <property type="match status" value="1"/>
</dbReference>
<sequence>MSSCARLKKGVITLLTFFKTEAGRLVKTDSLMPGGWASAVEPTDKEIDFLLGELGLDSGFVKSSLDAEESPRIEVEEEQTFIITDVPIVEQNEDTVFYSTLPVGIILHGDNIITICSKSNNVISDCEEGRMRNANTGARIRFALSLMMRATGYFHQYLRNIDKISTDIQNRLHHSMKNRELIQMMELTKSLVYFTTSLRSNELTLEKLMRGRTVKLMEEDEDLLDDVLIEMKQAIDMSVIYKDILSGMMDAFASVISNNLNVVMKVLAAVTIVLTIPSVISGFYGMNVTDIPMPTFWMPVGLALGGVLIALVILNKYDLLS</sequence>
<organism evidence="7">
    <name type="scientific">bioreactor metagenome</name>
    <dbReference type="NCBI Taxonomy" id="1076179"/>
    <lineage>
        <taxon>unclassified sequences</taxon>
        <taxon>metagenomes</taxon>
        <taxon>ecological metagenomes</taxon>
    </lineage>
</organism>
<dbReference type="CDD" id="cd12827">
    <property type="entry name" value="EcCorA_ZntB-like_u2"/>
    <property type="match status" value="1"/>
</dbReference>
<keyword evidence="3 6" id="KW-0812">Transmembrane</keyword>
<dbReference type="Gene3D" id="3.30.460.20">
    <property type="entry name" value="CorA soluble domain-like"/>
    <property type="match status" value="1"/>
</dbReference>
<protein>
    <submittedName>
        <fullName evidence="7">Cobalt/magnesium transport protein CorA</fullName>
    </submittedName>
</protein>
<comment type="subcellular location">
    <subcellularLocation>
        <location evidence="1">Membrane</location>
        <topology evidence="1">Multi-pass membrane protein</topology>
    </subcellularLocation>
</comment>
<dbReference type="PANTHER" id="PTHR47891">
    <property type="entry name" value="TRANSPORTER-RELATED"/>
    <property type="match status" value="1"/>
</dbReference>
<keyword evidence="4 6" id="KW-1133">Transmembrane helix</keyword>
<feature type="transmembrane region" description="Helical" evidence="6">
    <location>
        <begin position="262"/>
        <end position="284"/>
    </location>
</feature>
<dbReference type="SUPFAM" id="SSF144083">
    <property type="entry name" value="Magnesium transport protein CorA, transmembrane region"/>
    <property type="match status" value="1"/>
</dbReference>